<evidence type="ECO:0000256" key="1">
    <source>
        <dbReference type="SAM" id="MobiDB-lite"/>
    </source>
</evidence>
<feature type="compositionally biased region" description="Basic and acidic residues" evidence="1">
    <location>
        <begin position="46"/>
        <end position="64"/>
    </location>
</feature>
<sequence length="263" mass="27388">MTERPEDRPHERRRTGPLGDDPEEASGGASGEEPTRRVPLGEGEEERTSRVPHRDEEEARETRVIRTPGATEEREVPYPRGYFEAAEEREARLRDMYGGVDWLAGFLGFVFAAVCGAFFSLVGGLVLGPFGGVDLSGASQLGPAAITGLAILALLIFVTYLFGGYVAGRLARFDGGRNGALTVLFTAVVAVLLVVVGGFLPGAAGEAVRDLIQGTVMPALGGVAGAGAVGLAVLAGAVVVALLGGILGGRLGSRYHSQIDRTT</sequence>
<dbReference type="KEGG" id="rxy:Rxyl_1126"/>
<feature type="region of interest" description="Disordered" evidence="1">
    <location>
        <begin position="1"/>
        <end position="71"/>
    </location>
</feature>
<evidence type="ECO:0000313" key="3">
    <source>
        <dbReference type="EMBL" id="ABG04092.1"/>
    </source>
</evidence>
<accession>Q1AWY6</accession>
<dbReference type="OrthoDB" id="5244723at2"/>
<dbReference type="RefSeq" id="WP_011564110.1">
    <property type="nucleotide sequence ID" value="NC_008148.1"/>
</dbReference>
<keyword evidence="2" id="KW-0472">Membrane</keyword>
<feature type="transmembrane region" description="Helical" evidence="2">
    <location>
        <begin position="220"/>
        <end position="247"/>
    </location>
</feature>
<dbReference type="HOGENOM" id="CLU_914942_0_0_11"/>
<gene>
    <name evidence="3" type="ordered locus">Rxyl_1126</name>
</gene>
<dbReference type="Proteomes" id="UP000006637">
    <property type="component" value="Chromosome"/>
</dbReference>
<feature type="compositionally biased region" description="Basic and acidic residues" evidence="1">
    <location>
        <begin position="1"/>
        <end position="10"/>
    </location>
</feature>
<dbReference type="STRING" id="266117.Rxyl_1126"/>
<dbReference type="eggNOG" id="ENOG502ZC13">
    <property type="taxonomic scope" value="Bacteria"/>
</dbReference>
<dbReference type="AlphaFoldDB" id="Q1AWY6"/>
<keyword evidence="4" id="KW-1185">Reference proteome</keyword>
<dbReference type="EMBL" id="CP000386">
    <property type="protein sequence ID" value="ABG04092.1"/>
    <property type="molecule type" value="Genomic_DNA"/>
</dbReference>
<feature type="transmembrane region" description="Helical" evidence="2">
    <location>
        <begin position="146"/>
        <end position="167"/>
    </location>
</feature>
<evidence type="ECO:0000256" key="2">
    <source>
        <dbReference type="SAM" id="Phobius"/>
    </source>
</evidence>
<feature type="transmembrane region" description="Helical" evidence="2">
    <location>
        <begin position="102"/>
        <end position="126"/>
    </location>
</feature>
<evidence type="ECO:0000313" key="4">
    <source>
        <dbReference type="Proteomes" id="UP000006637"/>
    </source>
</evidence>
<proteinExistence type="predicted"/>
<protein>
    <submittedName>
        <fullName evidence="3">Uncharacterized protein</fullName>
    </submittedName>
</protein>
<organism evidence="3 4">
    <name type="scientific">Rubrobacter xylanophilus (strain DSM 9941 / JCM 11954 / NBRC 16129 / PRD-1)</name>
    <dbReference type="NCBI Taxonomy" id="266117"/>
    <lineage>
        <taxon>Bacteria</taxon>
        <taxon>Bacillati</taxon>
        <taxon>Actinomycetota</taxon>
        <taxon>Rubrobacteria</taxon>
        <taxon>Rubrobacterales</taxon>
        <taxon>Rubrobacteraceae</taxon>
        <taxon>Rubrobacter</taxon>
    </lineage>
</organism>
<reference evidence="3 4" key="1">
    <citation type="submission" date="2006-06" db="EMBL/GenBank/DDBJ databases">
        <title>Complete sequence of Rubrobacter xylanophilus DSM 9941.</title>
        <authorList>
            <consortium name="US DOE Joint Genome Institute"/>
            <person name="Copeland A."/>
            <person name="Lucas S."/>
            <person name="Lapidus A."/>
            <person name="Barry K."/>
            <person name="Detter J.C."/>
            <person name="Glavina del Rio T."/>
            <person name="Hammon N."/>
            <person name="Israni S."/>
            <person name="Dalin E."/>
            <person name="Tice H."/>
            <person name="Pitluck S."/>
            <person name="Munk A.C."/>
            <person name="Brettin T."/>
            <person name="Bruce D."/>
            <person name="Han C."/>
            <person name="Tapia R."/>
            <person name="Gilna P."/>
            <person name="Schmutz J."/>
            <person name="Larimer F."/>
            <person name="Land M."/>
            <person name="Hauser L."/>
            <person name="Kyrpides N."/>
            <person name="Lykidis A."/>
            <person name="da Costa M.S."/>
            <person name="Rainey F.A."/>
            <person name="Empadinhas N."/>
            <person name="Jolivet E."/>
            <person name="Battista J.R."/>
            <person name="Richardson P."/>
        </authorList>
    </citation>
    <scope>NUCLEOTIDE SEQUENCE [LARGE SCALE GENOMIC DNA]</scope>
    <source>
        <strain evidence="4">DSM 9941 / NBRC 16129 / PRD-1</strain>
    </source>
</reference>
<keyword evidence="2" id="KW-0812">Transmembrane</keyword>
<keyword evidence="2" id="KW-1133">Transmembrane helix</keyword>
<feature type="transmembrane region" description="Helical" evidence="2">
    <location>
        <begin position="179"/>
        <end position="200"/>
    </location>
</feature>
<name>Q1AWY6_RUBXD</name>